<dbReference type="Pfam" id="PF02298">
    <property type="entry name" value="Cu_bind_like"/>
    <property type="match status" value="1"/>
</dbReference>
<dbReference type="Gene3D" id="2.60.40.420">
    <property type="entry name" value="Cupredoxins - blue copper proteins"/>
    <property type="match status" value="1"/>
</dbReference>
<sequence>FNYEQGAHNVMQVNSTGFEACLTESNTGLYTSGNDSVHLLNEGQFWYICGLDDHCDLGQKLSIHVVP</sequence>
<dbReference type="PROSITE" id="PS51485">
    <property type="entry name" value="PHYTOCYANIN"/>
    <property type="match status" value="1"/>
</dbReference>
<dbReference type="InterPro" id="IPR008972">
    <property type="entry name" value="Cupredoxin"/>
</dbReference>
<dbReference type="GO" id="GO:0009055">
    <property type="term" value="F:electron transfer activity"/>
    <property type="evidence" value="ECO:0007669"/>
    <property type="project" value="InterPro"/>
</dbReference>
<dbReference type="EnsemblPlants" id="Kaladp0515s0112.1.v1.1">
    <property type="protein sequence ID" value="Kaladp0515s0112.1.v1.1.CDS.1"/>
    <property type="gene ID" value="Kaladp0515s0112.v1.1"/>
</dbReference>
<evidence type="ECO:0000313" key="2">
    <source>
        <dbReference type="EnsemblPlants" id="Kaladp0515s0112.1.v1.1.CDS.1"/>
    </source>
</evidence>
<organism evidence="2 3">
    <name type="scientific">Kalanchoe fedtschenkoi</name>
    <name type="common">Lavender scallops</name>
    <name type="synonym">South American air plant</name>
    <dbReference type="NCBI Taxonomy" id="63787"/>
    <lineage>
        <taxon>Eukaryota</taxon>
        <taxon>Viridiplantae</taxon>
        <taxon>Streptophyta</taxon>
        <taxon>Embryophyta</taxon>
        <taxon>Tracheophyta</taxon>
        <taxon>Spermatophyta</taxon>
        <taxon>Magnoliopsida</taxon>
        <taxon>eudicotyledons</taxon>
        <taxon>Gunneridae</taxon>
        <taxon>Pentapetalae</taxon>
        <taxon>Saxifragales</taxon>
        <taxon>Crassulaceae</taxon>
        <taxon>Kalanchoe</taxon>
    </lineage>
</organism>
<evidence type="ECO:0000313" key="3">
    <source>
        <dbReference type="Proteomes" id="UP000594263"/>
    </source>
</evidence>
<protein>
    <recommendedName>
        <fullName evidence="1">Phytocyanin domain-containing protein</fullName>
    </recommendedName>
</protein>
<dbReference type="Gramene" id="Kaladp0515s0112.1.v1.1">
    <property type="protein sequence ID" value="Kaladp0515s0112.1.v1.1.CDS.1"/>
    <property type="gene ID" value="Kaladp0515s0112.v1.1"/>
</dbReference>
<dbReference type="OMA" id="DHESREP"/>
<dbReference type="PANTHER" id="PTHR33021">
    <property type="entry name" value="BLUE COPPER PROTEIN"/>
    <property type="match status" value="1"/>
</dbReference>
<dbReference type="GO" id="GO:0005886">
    <property type="term" value="C:plasma membrane"/>
    <property type="evidence" value="ECO:0007669"/>
    <property type="project" value="TreeGrafter"/>
</dbReference>
<dbReference type="Proteomes" id="UP000594263">
    <property type="component" value="Unplaced"/>
</dbReference>
<dbReference type="InterPro" id="IPR039391">
    <property type="entry name" value="Phytocyanin-like"/>
</dbReference>
<name>A0A7N0VC01_KALFE</name>
<accession>A0A7N0VC01</accession>
<dbReference type="InterPro" id="IPR003245">
    <property type="entry name" value="Phytocyanin_dom"/>
</dbReference>
<keyword evidence="3" id="KW-1185">Reference proteome</keyword>
<feature type="domain" description="Phytocyanin" evidence="1">
    <location>
        <begin position="1"/>
        <end position="67"/>
    </location>
</feature>
<dbReference type="PANTHER" id="PTHR33021:SF171">
    <property type="entry name" value="BLUE COPPER-BINDING PROTEIN-LIKE"/>
    <property type="match status" value="1"/>
</dbReference>
<dbReference type="SUPFAM" id="SSF49503">
    <property type="entry name" value="Cupredoxins"/>
    <property type="match status" value="1"/>
</dbReference>
<dbReference type="AlphaFoldDB" id="A0A7N0VC01"/>
<reference evidence="2" key="1">
    <citation type="submission" date="2021-01" db="UniProtKB">
        <authorList>
            <consortium name="EnsemblPlants"/>
        </authorList>
    </citation>
    <scope>IDENTIFICATION</scope>
</reference>
<evidence type="ECO:0000259" key="1">
    <source>
        <dbReference type="PROSITE" id="PS51485"/>
    </source>
</evidence>
<proteinExistence type="predicted"/>